<feature type="transmembrane region" description="Helical" evidence="1">
    <location>
        <begin position="332"/>
        <end position="356"/>
    </location>
</feature>
<dbReference type="InterPro" id="IPR002656">
    <property type="entry name" value="Acyl_transf_3_dom"/>
</dbReference>
<dbReference type="Pfam" id="PF01757">
    <property type="entry name" value="Acyl_transf_3"/>
    <property type="match status" value="1"/>
</dbReference>
<sequence>MEKNRIFGLDLMRATAILMVLCSHILWIYPPGIGLLSQVFTLFGFWGVELFFVLSGFLIGKILFYSYIDQDFTIQTAFRFLKRRWFRTLPNYFLVLLLNIVIALIIGLSLSDVGYYFFFFQNFTTTMKPFFPESWSLSVEEFAYLFVPFALLLTSFLTKAKNKSKRFISVVLILILVFVINKVVYQFTTSNTTLEQWNVSLKEVVIYRIDSILIGIAAAWLSLNYAEFWKNNKTKFAFLGCVFIGLMYVGVGYFRILIDSYPFFWNVVYLPITSITFALFLPFLSQWQSAPKWFSKPVTFVSLVSYSVYLLHYSIVLQLLKYFIDTTQFSSWQLHGFTIGYVTLTFFLSFLLYNYYEKPIMNLREKR</sequence>
<dbReference type="RefSeq" id="WP_035653835.1">
    <property type="nucleotide sequence ID" value="NZ_CBCSBQ010000011.1"/>
</dbReference>
<feature type="transmembrane region" description="Helical" evidence="1">
    <location>
        <begin position="263"/>
        <end position="285"/>
    </location>
</feature>
<feature type="transmembrane region" description="Helical" evidence="1">
    <location>
        <begin position="50"/>
        <end position="68"/>
    </location>
</feature>
<feature type="transmembrane region" description="Helical" evidence="1">
    <location>
        <begin position="167"/>
        <end position="185"/>
    </location>
</feature>
<feature type="transmembrane region" description="Helical" evidence="1">
    <location>
        <begin position="297"/>
        <end position="320"/>
    </location>
</feature>
<evidence type="ECO:0000313" key="3">
    <source>
        <dbReference type="EMBL" id="SCX00868.1"/>
    </source>
</evidence>
<reference evidence="3 4" key="1">
    <citation type="submission" date="2016-10" db="EMBL/GenBank/DDBJ databases">
        <authorList>
            <person name="de Groot N.N."/>
        </authorList>
    </citation>
    <scope>NUCLEOTIDE SEQUENCE [LARGE SCALE GENOMIC DNA]</scope>
    <source>
        <strain evidence="3 4">CGMCC 1.3801</strain>
    </source>
</reference>
<dbReference type="AlphaFoldDB" id="A0A1G4V5C3"/>
<evidence type="ECO:0000313" key="4">
    <source>
        <dbReference type="Proteomes" id="UP000182124"/>
    </source>
</evidence>
<dbReference type="EMBL" id="FMTY01000001">
    <property type="protein sequence ID" value="SCX00868.1"/>
    <property type="molecule type" value="Genomic_DNA"/>
</dbReference>
<feature type="transmembrane region" description="Helical" evidence="1">
    <location>
        <begin position="142"/>
        <end position="160"/>
    </location>
</feature>
<keyword evidence="1" id="KW-1133">Transmembrane helix</keyword>
<keyword evidence="3" id="KW-0378">Hydrolase</keyword>
<dbReference type="GO" id="GO:0016787">
    <property type="term" value="F:hydrolase activity"/>
    <property type="evidence" value="ECO:0007669"/>
    <property type="project" value="UniProtKB-KW"/>
</dbReference>
<evidence type="ECO:0000256" key="1">
    <source>
        <dbReference type="SAM" id="Phobius"/>
    </source>
</evidence>
<dbReference type="Proteomes" id="UP000182124">
    <property type="component" value="Unassembled WGS sequence"/>
</dbReference>
<keyword evidence="3" id="KW-0808">Transferase</keyword>
<feature type="domain" description="Acyltransferase 3" evidence="2">
    <location>
        <begin position="8"/>
        <end position="353"/>
    </location>
</feature>
<dbReference type="GO" id="GO:0016020">
    <property type="term" value="C:membrane"/>
    <property type="evidence" value="ECO:0007669"/>
    <property type="project" value="TreeGrafter"/>
</dbReference>
<dbReference type="eggNOG" id="COG1835">
    <property type="taxonomic scope" value="Bacteria"/>
</dbReference>
<keyword evidence="1" id="KW-0812">Transmembrane</keyword>
<keyword evidence="1" id="KW-0472">Membrane</keyword>
<dbReference type="GO" id="GO:0016747">
    <property type="term" value="F:acyltransferase activity, transferring groups other than amino-acyl groups"/>
    <property type="evidence" value="ECO:0007669"/>
    <property type="project" value="InterPro"/>
</dbReference>
<protein>
    <submittedName>
        <fullName evidence="3">Peptidoglycan/LPS O-acetylase OafA/YrhL, contains acyltransferase and SGNH-hydrolase domains</fullName>
    </submittedName>
</protein>
<proteinExistence type="predicted"/>
<name>A0A1G4V5C3_9FLAO</name>
<feature type="transmembrane region" description="Helical" evidence="1">
    <location>
        <begin position="236"/>
        <end position="257"/>
    </location>
</feature>
<keyword evidence="3" id="KW-0012">Acyltransferase</keyword>
<dbReference type="PANTHER" id="PTHR23028:SF53">
    <property type="entry name" value="ACYL_TRANSF_3 DOMAIN-CONTAINING PROTEIN"/>
    <property type="match status" value="1"/>
</dbReference>
<feature type="transmembrane region" description="Helical" evidence="1">
    <location>
        <begin position="205"/>
        <end position="224"/>
    </location>
</feature>
<accession>A0A1G4V5C3</accession>
<dbReference type="GO" id="GO:0000271">
    <property type="term" value="P:polysaccharide biosynthetic process"/>
    <property type="evidence" value="ECO:0007669"/>
    <property type="project" value="TreeGrafter"/>
</dbReference>
<dbReference type="PANTHER" id="PTHR23028">
    <property type="entry name" value="ACETYLTRANSFERASE"/>
    <property type="match status" value="1"/>
</dbReference>
<feature type="transmembrane region" description="Helical" evidence="1">
    <location>
        <begin position="89"/>
        <end position="110"/>
    </location>
</feature>
<dbReference type="STRING" id="329186.SAMN02927925_00228"/>
<organism evidence="3 4">
    <name type="scientific">Flavobacterium saliperosum</name>
    <dbReference type="NCBI Taxonomy" id="329186"/>
    <lineage>
        <taxon>Bacteria</taxon>
        <taxon>Pseudomonadati</taxon>
        <taxon>Bacteroidota</taxon>
        <taxon>Flavobacteriia</taxon>
        <taxon>Flavobacteriales</taxon>
        <taxon>Flavobacteriaceae</taxon>
        <taxon>Flavobacterium</taxon>
    </lineage>
</organism>
<dbReference type="InterPro" id="IPR050879">
    <property type="entry name" value="Acyltransferase_3"/>
</dbReference>
<evidence type="ECO:0000259" key="2">
    <source>
        <dbReference type="Pfam" id="PF01757"/>
    </source>
</evidence>
<gene>
    <name evidence="3" type="ORF">SAMN02927925_00228</name>
</gene>